<evidence type="ECO:0000256" key="9">
    <source>
        <dbReference type="ARBA" id="ARBA00022801"/>
    </source>
</evidence>
<dbReference type="InterPro" id="IPR036860">
    <property type="entry name" value="SH2_dom_sf"/>
</dbReference>
<dbReference type="PROSITE" id="PS51419">
    <property type="entry name" value="RAB"/>
    <property type="match status" value="1"/>
</dbReference>
<keyword evidence="10" id="KW-0813">Transport</keyword>
<evidence type="ECO:0000256" key="13">
    <source>
        <dbReference type="ARBA" id="ARBA00023136"/>
    </source>
</evidence>
<dbReference type="InterPro" id="IPR005225">
    <property type="entry name" value="Small_GTP-bd"/>
</dbReference>
<dbReference type="GO" id="GO:0005886">
    <property type="term" value="C:plasma membrane"/>
    <property type="evidence" value="ECO:0007669"/>
    <property type="project" value="UniProtKB-SubCell"/>
</dbReference>
<dbReference type="PROSITE" id="PS50001">
    <property type="entry name" value="SH2"/>
    <property type="match status" value="1"/>
</dbReference>
<evidence type="ECO:0000313" key="22">
    <source>
        <dbReference type="Proteomes" id="UP001159641"/>
    </source>
</evidence>
<comment type="cofactor">
    <cofactor evidence="1">
        <name>Mg(2+)</name>
        <dbReference type="ChEBI" id="CHEBI:18420"/>
    </cofactor>
</comment>
<proteinExistence type="inferred from homology"/>
<feature type="domain" description="SH2" evidence="20">
    <location>
        <begin position="234"/>
        <end position="325"/>
    </location>
</feature>
<dbReference type="EC" id="3.6.5.2" evidence="6"/>
<keyword evidence="15" id="KW-0636">Prenylation</keyword>
<comment type="catalytic activity">
    <reaction evidence="17">
        <text>GTP + H2O = GDP + phosphate + H(+)</text>
        <dbReference type="Rhea" id="RHEA:19669"/>
        <dbReference type="ChEBI" id="CHEBI:15377"/>
        <dbReference type="ChEBI" id="CHEBI:15378"/>
        <dbReference type="ChEBI" id="CHEBI:37565"/>
        <dbReference type="ChEBI" id="CHEBI:43474"/>
        <dbReference type="ChEBI" id="CHEBI:58189"/>
        <dbReference type="EC" id="3.6.5.2"/>
    </reaction>
    <physiologicalReaction direction="left-to-right" evidence="17">
        <dbReference type="Rhea" id="RHEA:19670"/>
    </physiologicalReaction>
</comment>
<keyword evidence="13" id="KW-0472">Membrane</keyword>
<dbReference type="SUPFAM" id="SSF52540">
    <property type="entry name" value="P-loop containing nucleoside triphosphate hydrolases"/>
    <property type="match status" value="1"/>
</dbReference>
<feature type="region of interest" description="Disordered" evidence="19">
    <location>
        <begin position="385"/>
        <end position="414"/>
    </location>
</feature>
<evidence type="ECO:0000256" key="1">
    <source>
        <dbReference type="ARBA" id="ARBA00001946"/>
    </source>
</evidence>
<dbReference type="SMART" id="SM00175">
    <property type="entry name" value="RAB"/>
    <property type="match status" value="1"/>
</dbReference>
<dbReference type="PANTHER" id="PTHR47980">
    <property type="entry name" value="LD44762P"/>
    <property type="match status" value="1"/>
</dbReference>
<dbReference type="SMART" id="SM00174">
    <property type="entry name" value="RHO"/>
    <property type="match status" value="1"/>
</dbReference>
<evidence type="ECO:0000256" key="15">
    <source>
        <dbReference type="ARBA" id="ARBA00023289"/>
    </source>
</evidence>
<dbReference type="GO" id="GO:0030670">
    <property type="term" value="C:phagocytic vesicle membrane"/>
    <property type="evidence" value="ECO:0007669"/>
    <property type="project" value="UniProtKB-SubCell"/>
</dbReference>
<comment type="similarity">
    <text evidence="5">Belongs to the small GTPase superfamily. Rab family.</text>
</comment>
<dbReference type="InterPro" id="IPR001806">
    <property type="entry name" value="Small_GTPase"/>
</dbReference>
<reference evidence="21 22" key="1">
    <citation type="submission" date="2022-11" db="EMBL/GenBank/DDBJ databases">
        <title>Whole genome sequence of Eschrichtius robustus ER-17-0199.</title>
        <authorList>
            <person name="Bruniche-Olsen A."/>
            <person name="Black A.N."/>
            <person name="Fields C.J."/>
            <person name="Walden K."/>
            <person name="Dewoody J.A."/>
        </authorList>
    </citation>
    <scope>NUCLEOTIDE SEQUENCE [LARGE SCALE GENOMIC DNA]</scope>
    <source>
        <strain evidence="21">ER-17-0199</strain>
        <tissue evidence="21">Blubber</tissue>
    </source>
</reference>
<dbReference type="GO" id="GO:0098876">
    <property type="term" value="P:vesicle-mediated transport to the plasma membrane"/>
    <property type="evidence" value="ECO:0007669"/>
    <property type="project" value="UniProtKB-ARBA"/>
</dbReference>
<dbReference type="PROSITE" id="PS51421">
    <property type="entry name" value="RAS"/>
    <property type="match status" value="1"/>
</dbReference>
<evidence type="ECO:0000256" key="16">
    <source>
        <dbReference type="ARBA" id="ARBA00023329"/>
    </source>
</evidence>
<keyword evidence="16" id="KW-0968">Cytoplasmic vesicle</keyword>
<evidence type="ECO:0000256" key="5">
    <source>
        <dbReference type="ARBA" id="ARBA00006270"/>
    </source>
</evidence>
<dbReference type="GO" id="GO:0005525">
    <property type="term" value="F:GTP binding"/>
    <property type="evidence" value="ECO:0007669"/>
    <property type="project" value="UniProtKB-KW"/>
</dbReference>
<dbReference type="EMBL" id="JAIQCJ010002068">
    <property type="protein sequence ID" value="KAJ8784141.1"/>
    <property type="molecule type" value="Genomic_DNA"/>
</dbReference>
<organism evidence="21 22">
    <name type="scientific">Eschrichtius robustus</name>
    <name type="common">California gray whale</name>
    <name type="synonym">Eschrichtius gibbosus</name>
    <dbReference type="NCBI Taxonomy" id="9764"/>
    <lineage>
        <taxon>Eukaryota</taxon>
        <taxon>Metazoa</taxon>
        <taxon>Chordata</taxon>
        <taxon>Craniata</taxon>
        <taxon>Vertebrata</taxon>
        <taxon>Euteleostomi</taxon>
        <taxon>Mammalia</taxon>
        <taxon>Eutheria</taxon>
        <taxon>Laurasiatheria</taxon>
        <taxon>Artiodactyla</taxon>
        <taxon>Whippomorpha</taxon>
        <taxon>Cetacea</taxon>
        <taxon>Mysticeti</taxon>
        <taxon>Eschrichtiidae</taxon>
        <taxon>Eschrichtius</taxon>
    </lineage>
</organism>
<evidence type="ECO:0000256" key="8">
    <source>
        <dbReference type="ARBA" id="ARBA00022753"/>
    </source>
</evidence>
<dbReference type="GO" id="GO:0010008">
    <property type="term" value="C:endosome membrane"/>
    <property type="evidence" value="ECO:0007669"/>
    <property type="project" value="UniProtKB-SubCell"/>
</dbReference>
<dbReference type="AlphaFoldDB" id="A0AB34GXF5"/>
<dbReference type="Pfam" id="PF00017">
    <property type="entry name" value="SH2"/>
    <property type="match status" value="1"/>
</dbReference>
<dbReference type="Proteomes" id="UP001159641">
    <property type="component" value="Unassembled WGS sequence"/>
</dbReference>
<keyword evidence="12" id="KW-0342">GTP-binding</keyword>
<dbReference type="Gene3D" id="3.30.505.10">
    <property type="entry name" value="SH2 domain"/>
    <property type="match status" value="1"/>
</dbReference>
<dbReference type="SUPFAM" id="SSF55550">
    <property type="entry name" value="SH2 domain"/>
    <property type="match status" value="1"/>
</dbReference>
<dbReference type="Pfam" id="PF00071">
    <property type="entry name" value="Ras"/>
    <property type="match status" value="1"/>
</dbReference>
<evidence type="ECO:0000256" key="11">
    <source>
        <dbReference type="ARBA" id="ARBA00022999"/>
    </source>
</evidence>
<dbReference type="GO" id="GO:0003925">
    <property type="term" value="F:G protein activity"/>
    <property type="evidence" value="ECO:0007669"/>
    <property type="project" value="UniProtKB-EC"/>
</dbReference>
<dbReference type="SMART" id="SM00176">
    <property type="entry name" value="RAN"/>
    <property type="match status" value="1"/>
</dbReference>
<dbReference type="FunFam" id="3.40.50.300:FF:000202">
    <property type="entry name" value="ras-related protein Rab-8A"/>
    <property type="match status" value="1"/>
</dbReference>
<feature type="compositionally biased region" description="Pro residues" evidence="19">
    <location>
        <begin position="548"/>
        <end position="557"/>
    </location>
</feature>
<dbReference type="InterPro" id="IPR000980">
    <property type="entry name" value="SH2"/>
</dbReference>
<protein>
    <recommendedName>
        <fullName evidence="6">small monomeric GTPase</fullName>
        <ecNumber evidence="6">3.6.5.2</ecNumber>
    </recommendedName>
</protein>
<comment type="subcellular location">
    <subcellularLocation>
        <location evidence="2">Cell membrane</location>
        <topology evidence="2">Lipid-anchor</topology>
        <orientation evidence="2">Cytoplasmic side</orientation>
    </subcellularLocation>
    <subcellularLocation>
        <location evidence="4">Cytoplasmic vesicle</location>
        <location evidence="4">Phagosome membrane</location>
        <topology evidence="4">Lipid-anchor</topology>
        <orientation evidence="4">Cytoplasmic side</orientation>
    </subcellularLocation>
    <subcellularLocation>
        <location evidence="3">Endosome membrane</location>
    </subcellularLocation>
</comment>
<accession>A0AB34GXF5</accession>
<dbReference type="SMART" id="SM00252">
    <property type="entry name" value="SH2"/>
    <property type="match status" value="1"/>
</dbReference>
<evidence type="ECO:0000259" key="20">
    <source>
        <dbReference type="PROSITE" id="PS50001"/>
    </source>
</evidence>
<name>A0AB34GXF5_ESCRO</name>
<evidence type="ECO:0000256" key="6">
    <source>
        <dbReference type="ARBA" id="ARBA00011984"/>
    </source>
</evidence>
<keyword evidence="22" id="KW-1185">Reference proteome</keyword>
<evidence type="ECO:0000256" key="17">
    <source>
        <dbReference type="ARBA" id="ARBA00047660"/>
    </source>
</evidence>
<dbReference type="InterPro" id="IPR027417">
    <property type="entry name" value="P-loop_NTPase"/>
</dbReference>
<keyword evidence="11 18" id="KW-0727">SH2 domain</keyword>
<comment type="caution">
    <text evidence="21">The sequence shown here is derived from an EMBL/GenBank/DDBJ whole genome shotgun (WGS) entry which is preliminary data.</text>
</comment>
<dbReference type="SMART" id="SM00173">
    <property type="entry name" value="RAS"/>
    <property type="match status" value="1"/>
</dbReference>
<dbReference type="SMART" id="SM00177">
    <property type="entry name" value="ARF"/>
    <property type="match status" value="1"/>
</dbReference>
<gene>
    <name evidence="21" type="ORF">J1605_008471</name>
</gene>
<evidence type="ECO:0000256" key="14">
    <source>
        <dbReference type="ARBA" id="ARBA00023288"/>
    </source>
</evidence>
<evidence type="ECO:0000256" key="3">
    <source>
        <dbReference type="ARBA" id="ARBA00004608"/>
    </source>
</evidence>
<dbReference type="Gene3D" id="3.40.50.300">
    <property type="entry name" value="P-loop containing nucleotide triphosphate hydrolases"/>
    <property type="match status" value="1"/>
</dbReference>
<evidence type="ECO:0000313" key="21">
    <source>
        <dbReference type="EMBL" id="KAJ8784141.1"/>
    </source>
</evidence>
<dbReference type="PROSITE" id="PS51420">
    <property type="entry name" value="RHO"/>
    <property type="match status" value="1"/>
</dbReference>
<dbReference type="GO" id="GO:0015031">
    <property type="term" value="P:protein transport"/>
    <property type="evidence" value="ECO:0007669"/>
    <property type="project" value="UniProtKB-KW"/>
</dbReference>
<dbReference type="CDD" id="cd01867">
    <property type="entry name" value="Rab8_Rab10_Rab13_like"/>
    <property type="match status" value="1"/>
</dbReference>
<evidence type="ECO:0000256" key="2">
    <source>
        <dbReference type="ARBA" id="ARBA00004342"/>
    </source>
</evidence>
<feature type="compositionally biased region" description="Basic and acidic residues" evidence="19">
    <location>
        <begin position="530"/>
        <end position="547"/>
    </location>
</feature>
<keyword evidence="10" id="KW-0653">Protein transport</keyword>
<dbReference type="NCBIfam" id="TIGR00231">
    <property type="entry name" value="small_GTP"/>
    <property type="match status" value="1"/>
</dbReference>
<keyword evidence="9" id="KW-0378">Hydrolase</keyword>
<evidence type="ECO:0000256" key="4">
    <source>
        <dbReference type="ARBA" id="ARBA00004616"/>
    </source>
</evidence>
<dbReference type="PRINTS" id="PR00449">
    <property type="entry name" value="RASTRNSFRMNG"/>
</dbReference>
<feature type="region of interest" description="Disordered" evidence="19">
    <location>
        <begin position="480"/>
        <end position="557"/>
    </location>
</feature>
<evidence type="ECO:0000256" key="19">
    <source>
        <dbReference type="SAM" id="MobiDB-lite"/>
    </source>
</evidence>
<keyword evidence="14" id="KW-0449">Lipoprotein</keyword>
<evidence type="ECO:0000256" key="10">
    <source>
        <dbReference type="ARBA" id="ARBA00022927"/>
    </source>
</evidence>
<keyword evidence="7" id="KW-0547">Nucleotide-binding</keyword>
<sequence>MAKTYDYLFKLLLIGDSGVGKTCVLFRFSEDAFNSTFISTIGIDFKIRTIELDGKRIKLQIWDTAGQERFRTITTAYYRGAMGIMLVYDITNEKSFDNIRNWIRNIEEHASADVEKMILGNKCDVNDKRQVSKERGEKLALDYGIKFMETSAKANINVENTAERHFLGDIVCQASCKAQGAWGNCPHVLTSAGHPSPLEAMTEARKLPPPLPPRLDWFVQTQVDQLTCGGVPEWFHGAISREDAENLLESQPLGFFLIRVSHSHVGYTLSYKAQNCCRHFMVKLLDDGSFIIPGEERAHASLHALVTFHQQQPLRPHGDLLTQPSQQKDPANADYKDLFLFSNALAEEATSSALGLSKHQNPSSCPMAPLEETFTDPVLLHRRKERKPLAEPDGASTEEATSEEASPKAPLEEARQKIWRNLKMLPEMGKKVQRQLKSQLVAASSSSLWDPRPLVVTHGSGAGAGDSAWKNNVYIDPFVATSPSQPQAPRNRDEPSRKASRSTSWSETTSRVRDWHQAVVRALSSQASKPEPRGLKEPQDCLPEEYRSPPPFAPGYC</sequence>
<keyword evidence="8" id="KW-0967">Endosome</keyword>
<evidence type="ECO:0000256" key="7">
    <source>
        <dbReference type="ARBA" id="ARBA00022741"/>
    </source>
</evidence>
<evidence type="ECO:0000256" key="12">
    <source>
        <dbReference type="ARBA" id="ARBA00023134"/>
    </source>
</evidence>
<dbReference type="InterPro" id="IPR050305">
    <property type="entry name" value="Small_GTPase_Rab"/>
</dbReference>
<dbReference type="FunFam" id="3.30.505.10:FF:000059">
    <property type="entry name" value="hematopoietic SH2 domain-containing protein"/>
    <property type="match status" value="1"/>
</dbReference>
<evidence type="ECO:0000256" key="18">
    <source>
        <dbReference type="PROSITE-ProRule" id="PRU00191"/>
    </source>
</evidence>